<dbReference type="EMBL" id="JACTVA010000031">
    <property type="protein sequence ID" value="MBC9208376.1"/>
    <property type="molecule type" value="Genomic_DNA"/>
</dbReference>
<dbReference type="PANTHER" id="PTHR42910">
    <property type="entry name" value="TRANSPORTER SCO4007-RELATED"/>
    <property type="match status" value="1"/>
</dbReference>
<gene>
    <name evidence="6" type="ORF">IBL26_16135</name>
</gene>
<reference evidence="6 7" key="1">
    <citation type="journal article" date="2013" name="Int. J. Syst. Evol. Microbiol.">
        <title>Roseomonas aerophila sp. nov., isolated from air.</title>
        <authorList>
            <person name="Kim S.J."/>
            <person name="Weon H.Y."/>
            <person name="Ahn J.H."/>
            <person name="Hong S.B."/>
            <person name="Seok S.J."/>
            <person name="Whang K.S."/>
            <person name="Kwon S.W."/>
        </authorList>
    </citation>
    <scope>NUCLEOTIDE SEQUENCE [LARGE SCALE GENOMIC DNA]</scope>
    <source>
        <strain evidence="6 7">NBRC 108923</strain>
    </source>
</reference>
<organism evidence="6 7">
    <name type="scientific">Teichococcus aerophilus</name>
    <dbReference type="NCBI Taxonomy" id="1224513"/>
    <lineage>
        <taxon>Bacteria</taxon>
        <taxon>Pseudomonadati</taxon>
        <taxon>Pseudomonadota</taxon>
        <taxon>Alphaproteobacteria</taxon>
        <taxon>Acetobacterales</taxon>
        <taxon>Roseomonadaceae</taxon>
        <taxon>Roseomonas</taxon>
    </lineage>
</organism>
<sequence>MSISATAAPLPRAMPAWLVLLMAAACGILVANLYYAQPLIGPISQSLGLSPAAAGLIVTLAQVGYGLGLLLLVPLGDLVENRLLVVGVVAACAVSLAGAAVSSTALPFLLSALAIGICTVAAQILVPFAAHLSPEPIRGRVVGQVMSGLLLGIMLARPLASLIASVSGWHTVFVLSAVVTAVLAVALWRLLPQRVPAHAGVSYGGLLRSMAKLWGTQPVLRRRALCHAGLFSAFSLFWTAVPLHLTEQFGMTQRGIALFALVGVAGALVAPLAGRLADAGQMRPALARNGIRLALAMGAVAFPVSLLGSGGVALGALLVGAILLDAAVTLNLILSQRAVYALGDAIRSRLNGLFMAVFFTGGAIGSALGGWAMAEGGWGLTAWVGFALPAAALAYALFEGVRGEG</sequence>
<evidence type="ECO:0000256" key="2">
    <source>
        <dbReference type="ARBA" id="ARBA00022989"/>
    </source>
</evidence>
<proteinExistence type="predicted"/>
<dbReference type="PANTHER" id="PTHR42910:SF1">
    <property type="entry name" value="MAJOR FACILITATOR SUPERFAMILY (MFS) PROFILE DOMAIN-CONTAINING PROTEIN"/>
    <property type="match status" value="1"/>
</dbReference>
<feature type="transmembrane region" description="Helical" evidence="4">
    <location>
        <begin position="108"/>
        <end position="129"/>
    </location>
</feature>
<feature type="transmembrane region" description="Helical" evidence="4">
    <location>
        <begin position="48"/>
        <end position="71"/>
    </location>
</feature>
<feature type="domain" description="Major facilitator superfamily (MFS) profile" evidence="5">
    <location>
        <begin position="18"/>
        <end position="404"/>
    </location>
</feature>
<evidence type="ECO:0000256" key="1">
    <source>
        <dbReference type="ARBA" id="ARBA00022692"/>
    </source>
</evidence>
<dbReference type="InterPro" id="IPR020846">
    <property type="entry name" value="MFS_dom"/>
</dbReference>
<feature type="transmembrane region" description="Helical" evidence="4">
    <location>
        <begin position="16"/>
        <end position="36"/>
    </location>
</feature>
<keyword evidence="1 4" id="KW-0812">Transmembrane</keyword>
<name>A0ABR7RQ17_9PROT</name>
<dbReference type="RefSeq" id="WP_187785535.1">
    <property type="nucleotide sequence ID" value="NZ_JACTVA010000031.1"/>
</dbReference>
<feature type="transmembrane region" description="Helical" evidence="4">
    <location>
        <begin position="141"/>
        <end position="160"/>
    </location>
</feature>
<keyword evidence="2 4" id="KW-1133">Transmembrane helix</keyword>
<evidence type="ECO:0000313" key="6">
    <source>
        <dbReference type="EMBL" id="MBC9208376.1"/>
    </source>
</evidence>
<dbReference type="Gene3D" id="1.20.1250.20">
    <property type="entry name" value="MFS general substrate transporter like domains"/>
    <property type="match status" value="1"/>
</dbReference>
<evidence type="ECO:0000313" key="7">
    <source>
        <dbReference type="Proteomes" id="UP000626026"/>
    </source>
</evidence>
<dbReference type="PROSITE" id="PS50850">
    <property type="entry name" value="MFS"/>
    <property type="match status" value="1"/>
</dbReference>
<evidence type="ECO:0000259" key="5">
    <source>
        <dbReference type="PROSITE" id="PS50850"/>
    </source>
</evidence>
<feature type="transmembrane region" description="Helical" evidence="4">
    <location>
        <begin position="83"/>
        <end position="102"/>
    </location>
</feature>
<dbReference type="Pfam" id="PF07690">
    <property type="entry name" value="MFS_1"/>
    <property type="match status" value="1"/>
</dbReference>
<evidence type="ECO:0000256" key="4">
    <source>
        <dbReference type="SAM" id="Phobius"/>
    </source>
</evidence>
<dbReference type="SUPFAM" id="SSF103473">
    <property type="entry name" value="MFS general substrate transporter"/>
    <property type="match status" value="1"/>
</dbReference>
<feature type="transmembrane region" description="Helical" evidence="4">
    <location>
        <begin position="224"/>
        <end position="244"/>
    </location>
</feature>
<dbReference type="InterPro" id="IPR011701">
    <property type="entry name" value="MFS"/>
</dbReference>
<keyword evidence="7" id="KW-1185">Reference proteome</keyword>
<protein>
    <submittedName>
        <fullName evidence="6">MFS transporter</fullName>
    </submittedName>
</protein>
<evidence type="ECO:0000256" key="3">
    <source>
        <dbReference type="ARBA" id="ARBA00023136"/>
    </source>
</evidence>
<feature type="transmembrane region" description="Helical" evidence="4">
    <location>
        <begin position="289"/>
        <end position="306"/>
    </location>
</feature>
<feature type="transmembrane region" description="Helical" evidence="4">
    <location>
        <begin position="353"/>
        <end position="374"/>
    </location>
</feature>
<feature type="transmembrane region" description="Helical" evidence="4">
    <location>
        <begin position="256"/>
        <end position="277"/>
    </location>
</feature>
<feature type="transmembrane region" description="Helical" evidence="4">
    <location>
        <begin position="172"/>
        <end position="191"/>
    </location>
</feature>
<dbReference type="CDD" id="cd17324">
    <property type="entry name" value="MFS_NepI_like"/>
    <property type="match status" value="1"/>
</dbReference>
<feature type="transmembrane region" description="Helical" evidence="4">
    <location>
        <begin position="380"/>
        <end position="398"/>
    </location>
</feature>
<dbReference type="Proteomes" id="UP000626026">
    <property type="component" value="Unassembled WGS sequence"/>
</dbReference>
<keyword evidence="3 4" id="KW-0472">Membrane</keyword>
<comment type="caution">
    <text evidence="6">The sequence shown here is derived from an EMBL/GenBank/DDBJ whole genome shotgun (WGS) entry which is preliminary data.</text>
</comment>
<feature type="transmembrane region" description="Helical" evidence="4">
    <location>
        <begin position="312"/>
        <end position="333"/>
    </location>
</feature>
<accession>A0ABR7RQ17</accession>
<dbReference type="InterPro" id="IPR036259">
    <property type="entry name" value="MFS_trans_sf"/>
</dbReference>